<dbReference type="Pfam" id="PF05010">
    <property type="entry name" value="TACC_C"/>
    <property type="match status" value="1"/>
</dbReference>
<evidence type="ECO:0000256" key="1">
    <source>
        <dbReference type="ARBA" id="ARBA00004245"/>
    </source>
</evidence>
<keyword evidence="5" id="KW-0206">Cytoskeleton</keyword>
<evidence type="ECO:0000256" key="6">
    <source>
        <dbReference type="SAM" id="Coils"/>
    </source>
</evidence>
<comment type="subcellular location">
    <subcellularLocation>
        <location evidence="1">Cytoplasm</location>
        <location evidence="1">Cytoskeleton</location>
    </subcellularLocation>
</comment>
<sequence length="62" mass="7119">MEESNKEILMLRDKYEMDINKLKAIIKRLEIKCGSLEVSLQQKTEECAALSALCDEVTGKRM</sequence>
<dbReference type="Gene3D" id="1.20.5.1700">
    <property type="match status" value="1"/>
</dbReference>
<evidence type="ECO:0000256" key="4">
    <source>
        <dbReference type="ARBA" id="ARBA00023054"/>
    </source>
</evidence>
<evidence type="ECO:0000259" key="7">
    <source>
        <dbReference type="Pfam" id="PF05010"/>
    </source>
</evidence>
<feature type="domain" description="Transforming acidic coiled-coil-containing protein C-terminal" evidence="7">
    <location>
        <begin position="1"/>
        <end position="57"/>
    </location>
</feature>
<accession>A0AAV8Y5U8</accession>
<name>A0AAV8Y5U8_9CUCU</name>
<evidence type="ECO:0000313" key="8">
    <source>
        <dbReference type="EMBL" id="KAJ8945613.1"/>
    </source>
</evidence>
<dbReference type="InterPro" id="IPR007707">
    <property type="entry name" value="TACC_C"/>
</dbReference>
<evidence type="ECO:0000256" key="5">
    <source>
        <dbReference type="ARBA" id="ARBA00023212"/>
    </source>
</evidence>
<comment type="similarity">
    <text evidence="2">Belongs to the TACC family.</text>
</comment>
<reference evidence="8" key="1">
    <citation type="journal article" date="2023" name="Insect Mol. Biol.">
        <title>Genome sequencing provides insights into the evolution of gene families encoding plant cell wall-degrading enzymes in longhorned beetles.</title>
        <authorList>
            <person name="Shin N.R."/>
            <person name="Okamura Y."/>
            <person name="Kirsch R."/>
            <person name="Pauchet Y."/>
        </authorList>
    </citation>
    <scope>NUCLEOTIDE SEQUENCE</scope>
    <source>
        <strain evidence="8">RBIC_L_NR</strain>
    </source>
</reference>
<proteinExistence type="inferred from homology"/>
<comment type="caution">
    <text evidence="8">The sequence shown here is derived from an EMBL/GenBank/DDBJ whole genome shotgun (WGS) entry which is preliminary data.</text>
</comment>
<gene>
    <name evidence="8" type="ORF">NQ314_009141</name>
</gene>
<dbReference type="GO" id="GO:0005856">
    <property type="term" value="C:cytoskeleton"/>
    <property type="evidence" value="ECO:0007669"/>
    <property type="project" value="UniProtKB-SubCell"/>
</dbReference>
<protein>
    <recommendedName>
        <fullName evidence="7">Transforming acidic coiled-coil-containing protein C-terminal domain-containing protein</fullName>
    </recommendedName>
</protein>
<dbReference type="EMBL" id="JANEYF010002501">
    <property type="protein sequence ID" value="KAJ8945613.1"/>
    <property type="molecule type" value="Genomic_DNA"/>
</dbReference>
<evidence type="ECO:0000256" key="3">
    <source>
        <dbReference type="ARBA" id="ARBA00022490"/>
    </source>
</evidence>
<evidence type="ECO:0000313" key="9">
    <source>
        <dbReference type="Proteomes" id="UP001162156"/>
    </source>
</evidence>
<keyword evidence="3" id="KW-0963">Cytoplasm</keyword>
<evidence type="ECO:0000256" key="2">
    <source>
        <dbReference type="ARBA" id="ARBA00009423"/>
    </source>
</evidence>
<organism evidence="8 9">
    <name type="scientific">Rhamnusium bicolor</name>
    <dbReference type="NCBI Taxonomy" id="1586634"/>
    <lineage>
        <taxon>Eukaryota</taxon>
        <taxon>Metazoa</taxon>
        <taxon>Ecdysozoa</taxon>
        <taxon>Arthropoda</taxon>
        <taxon>Hexapoda</taxon>
        <taxon>Insecta</taxon>
        <taxon>Pterygota</taxon>
        <taxon>Neoptera</taxon>
        <taxon>Endopterygota</taxon>
        <taxon>Coleoptera</taxon>
        <taxon>Polyphaga</taxon>
        <taxon>Cucujiformia</taxon>
        <taxon>Chrysomeloidea</taxon>
        <taxon>Cerambycidae</taxon>
        <taxon>Lepturinae</taxon>
        <taxon>Rhagiini</taxon>
        <taxon>Rhamnusium</taxon>
    </lineage>
</organism>
<keyword evidence="4 6" id="KW-0175">Coiled coil</keyword>
<keyword evidence="9" id="KW-1185">Reference proteome</keyword>
<feature type="coiled-coil region" evidence="6">
    <location>
        <begin position="12"/>
        <end position="46"/>
    </location>
</feature>
<dbReference type="Proteomes" id="UP001162156">
    <property type="component" value="Unassembled WGS sequence"/>
</dbReference>
<dbReference type="AlphaFoldDB" id="A0AAV8Y5U8"/>